<dbReference type="PANTHER" id="PTHR47751">
    <property type="entry name" value="SUPERFAMILY HYDROLASE, PUTATIVE (AFU_ORTHOLOGUE AFUA_2G16580)-RELATED"/>
    <property type="match status" value="1"/>
</dbReference>
<name>A0A2I1BW74_ASPN1</name>
<gene>
    <name evidence="2" type="ORF">P174DRAFT_515700</name>
</gene>
<comment type="similarity">
    <text evidence="1">Belongs to the polyketide transferase af380 family.</text>
</comment>
<protein>
    <submittedName>
        <fullName evidence="2">Alpha/beta-hydrolase</fullName>
    </submittedName>
</protein>
<evidence type="ECO:0000313" key="2">
    <source>
        <dbReference type="EMBL" id="PKX89637.1"/>
    </source>
</evidence>
<organism evidence="2 3">
    <name type="scientific">Aspergillus novofumigatus (strain IBT 16806)</name>
    <dbReference type="NCBI Taxonomy" id="1392255"/>
    <lineage>
        <taxon>Eukaryota</taxon>
        <taxon>Fungi</taxon>
        <taxon>Dikarya</taxon>
        <taxon>Ascomycota</taxon>
        <taxon>Pezizomycotina</taxon>
        <taxon>Eurotiomycetes</taxon>
        <taxon>Eurotiomycetidae</taxon>
        <taxon>Eurotiales</taxon>
        <taxon>Aspergillaceae</taxon>
        <taxon>Aspergillus</taxon>
        <taxon>Aspergillus subgen. Fumigati</taxon>
    </lineage>
</organism>
<reference evidence="3" key="1">
    <citation type="journal article" date="2018" name="Proc. Natl. Acad. Sci. U.S.A.">
        <title>Linking secondary metabolites to gene clusters through genome sequencing of six diverse Aspergillus species.</title>
        <authorList>
            <person name="Kaerboelling I."/>
            <person name="Vesth T.C."/>
            <person name="Frisvad J.C."/>
            <person name="Nybo J.L."/>
            <person name="Theobald S."/>
            <person name="Kuo A."/>
            <person name="Bowyer P."/>
            <person name="Matsuda Y."/>
            <person name="Mondo S."/>
            <person name="Lyhne E.K."/>
            <person name="Kogle M.E."/>
            <person name="Clum A."/>
            <person name="Lipzen A."/>
            <person name="Salamov A."/>
            <person name="Ngan C.Y."/>
            <person name="Daum C."/>
            <person name="Chiniquy J."/>
            <person name="Barry K."/>
            <person name="LaButti K."/>
            <person name="Haridas S."/>
            <person name="Simmons B.A."/>
            <person name="Magnuson J.K."/>
            <person name="Mortensen U.H."/>
            <person name="Larsen T.O."/>
            <person name="Grigoriev I.V."/>
            <person name="Baker S.E."/>
            <person name="Andersen M.R."/>
        </authorList>
    </citation>
    <scope>NUCLEOTIDE SEQUENCE [LARGE SCALE GENOMIC DNA]</scope>
    <source>
        <strain evidence="3">IBT 16806</strain>
    </source>
</reference>
<dbReference type="InterPro" id="IPR029058">
    <property type="entry name" value="AB_hydrolase_fold"/>
</dbReference>
<dbReference type="STRING" id="1392255.A0A2I1BW74"/>
<sequence length="246" mass="27156">MYLGSVIGNLTLSSRRLELLYNPPNSPNRNRAVIVIAHPWTSIKEQSPANYARILTEAGFTCLAFDAAYQGESEGEPRYLEDPAQRVEDVKSAVTYLISRNDANPDLIGVLGICASGGYAPFAAHTDLRIKAVATSAADTSNMEILKTQSMFTGEKVPLVHMLPERIKDMPADYPDSFRDLAVYYRTKRANPSARAECHLMANFDAFAFNEMISLRSLLMGTGSTAATKWYSEVEKPGAKIVEFFT</sequence>
<dbReference type="AlphaFoldDB" id="A0A2I1BW74"/>
<comment type="caution">
    <text evidence="2">The sequence shown here is derived from an EMBL/GenBank/DDBJ whole genome shotgun (WGS) entry which is preliminary data.</text>
</comment>
<dbReference type="Proteomes" id="UP000234474">
    <property type="component" value="Unassembled WGS sequence"/>
</dbReference>
<dbReference type="EMBL" id="MSZS01000009">
    <property type="protein sequence ID" value="PKX89637.1"/>
    <property type="molecule type" value="Genomic_DNA"/>
</dbReference>
<dbReference type="OMA" id="IGKFMNF"/>
<accession>A0A2I1BW74</accession>
<dbReference type="RefSeq" id="XP_024678232.1">
    <property type="nucleotide sequence ID" value="XM_024832211.1"/>
</dbReference>
<dbReference type="InterPro" id="IPR051411">
    <property type="entry name" value="Polyketide_trans_af380"/>
</dbReference>
<evidence type="ECO:0000313" key="3">
    <source>
        <dbReference type="Proteomes" id="UP000234474"/>
    </source>
</evidence>
<dbReference type="VEuPathDB" id="FungiDB:P174DRAFT_515700"/>
<keyword evidence="3" id="KW-1185">Reference proteome</keyword>
<dbReference type="PANTHER" id="PTHR47751:SF1">
    <property type="entry name" value="SUPERFAMILY HYDROLASE, PUTATIVE (AFU_ORTHOLOGUE AFUA_2G16580)-RELATED"/>
    <property type="match status" value="1"/>
</dbReference>
<proteinExistence type="inferred from homology"/>
<keyword evidence="2" id="KW-0378">Hydrolase</keyword>
<evidence type="ECO:0000256" key="1">
    <source>
        <dbReference type="ARBA" id="ARBA00029464"/>
    </source>
</evidence>
<dbReference type="Gene3D" id="3.40.50.1820">
    <property type="entry name" value="alpha/beta hydrolase"/>
    <property type="match status" value="1"/>
</dbReference>
<dbReference type="GeneID" id="36539547"/>
<dbReference type="GO" id="GO:0016787">
    <property type="term" value="F:hydrolase activity"/>
    <property type="evidence" value="ECO:0007669"/>
    <property type="project" value="UniProtKB-KW"/>
</dbReference>
<dbReference type="SUPFAM" id="SSF53474">
    <property type="entry name" value="alpha/beta-Hydrolases"/>
    <property type="match status" value="1"/>
</dbReference>
<dbReference type="OrthoDB" id="2498029at2759"/>